<dbReference type="Proteomes" id="UP000808215">
    <property type="component" value="Unassembled WGS sequence"/>
</dbReference>
<sequence>MNHTAPLAILLVLVAASSPAYADASANIPTAQVPPQQKNCVPSSSVRQPSNRPPIRVCVGDSDTQLNLPWFVTDVLTAVDTRQSPRALLHRMRDDF</sequence>
<evidence type="ECO:0000313" key="4">
    <source>
        <dbReference type="EMBL" id="MDN7793610.1"/>
    </source>
</evidence>
<feature type="region of interest" description="Disordered" evidence="1">
    <location>
        <begin position="32"/>
        <end position="53"/>
    </location>
</feature>
<dbReference type="RefSeq" id="WP_011881233.1">
    <property type="nucleotide sequence ID" value="NZ_CAAAFK010000005.1"/>
</dbReference>
<reference evidence="5 6" key="1">
    <citation type="submission" date="2018-03" db="EMBL/GenBank/DDBJ databases">
        <authorList>
            <person name="Nguyen K."/>
            <person name="Fouts D."/>
            <person name="Sutton G."/>
        </authorList>
    </citation>
    <scope>NUCLEOTIDE SEQUENCE [LARGE SCALE GENOMIC DNA]</scope>
    <source>
        <strain evidence="5 6">AU3578</strain>
    </source>
</reference>
<organism evidence="5 6">
    <name type="scientific">Burkholderia vietnamiensis</name>
    <dbReference type="NCBI Taxonomy" id="60552"/>
    <lineage>
        <taxon>Bacteria</taxon>
        <taxon>Pseudomonadati</taxon>
        <taxon>Pseudomonadota</taxon>
        <taxon>Betaproteobacteria</taxon>
        <taxon>Burkholderiales</taxon>
        <taxon>Burkholderiaceae</taxon>
        <taxon>Burkholderia</taxon>
        <taxon>Burkholderia cepacia complex</taxon>
    </lineage>
</organism>
<dbReference type="Proteomes" id="UP000237632">
    <property type="component" value="Unassembled WGS sequence"/>
</dbReference>
<comment type="caution">
    <text evidence="5">The sequence shown here is derived from an EMBL/GenBank/DDBJ whole genome shotgun (WGS) entry which is preliminary data.</text>
</comment>
<evidence type="ECO:0008006" key="8">
    <source>
        <dbReference type="Google" id="ProtNLM"/>
    </source>
</evidence>
<evidence type="ECO:0000313" key="6">
    <source>
        <dbReference type="Proteomes" id="UP000237632"/>
    </source>
</evidence>
<gene>
    <name evidence="5" type="ORF">C6T65_28485</name>
    <name evidence="3" type="ORF">I5589_03485</name>
    <name evidence="4" type="ORF">QZM33_01405</name>
</gene>
<evidence type="ECO:0000256" key="2">
    <source>
        <dbReference type="SAM" id="SignalP"/>
    </source>
</evidence>
<dbReference type="GeneID" id="45679877"/>
<keyword evidence="2" id="KW-0732">Signal</keyword>
<dbReference type="EMBL" id="JADVKH010000005">
    <property type="protein sequence ID" value="MBJ9686138.1"/>
    <property type="molecule type" value="Genomic_DNA"/>
</dbReference>
<name>A0A105H253_BURVI</name>
<dbReference type="Proteomes" id="UP001171620">
    <property type="component" value="Unassembled WGS sequence"/>
</dbReference>
<accession>A0A105H253</accession>
<feature type="compositionally biased region" description="Polar residues" evidence="1">
    <location>
        <begin position="32"/>
        <end position="50"/>
    </location>
</feature>
<reference evidence="4" key="3">
    <citation type="submission" date="2023-07" db="EMBL/GenBank/DDBJ databases">
        <title>A collection of bacterial strains from the Burkholderia cepacia Research Laboratory and Repository.</title>
        <authorList>
            <person name="Lipuma J."/>
            <person name="Spilker T."/>
            <person name="Caverly L."/>
        </authorList>
    </citation>
    <scope>NUCLEOTIDE SEQUENCE</scope>
    <source>
        <strain evidence="4">AU44268</strain>
    </source>
</reference>
<feature type="chain" id="PRO_5015049649" description="Secreted protein" evidence="2">
    <location>
        <begin position="23"/>
        <end position="96"/>
    </location>
</feature>
<feature type="signal peptide" evidence="2">
    <location>
        <begin position="1"/>
        <end position="22"/>
    </location>
</feature>
<dbReference type="EMBL" id="JAUJRV010000001">
    <property type="protein sequence ID" value="MDN7793610.1"/>
    <property type="molecule type" value="Genomic_DNA"/>
</dbReference>
<dbReference type="AlphaFoldDB" id="A0A105H253"/>
<proteinExistence type="predicted"/>
<reference evidence="3 7" key="2">
    <citation type="submission" date="2020-11" db="EMBL/GenBank/DDBJ databases">
        <title>Enhanced detection system for hospital associated transmission using whole genome sequencing surveillance.</title>
        <authorList>
            <person name="Harrison L.H."/>
            <person name="Van Tyne D."/>
            <person name="Marsh J.W."/>
            <person name="Griffith M.P."/>
            <person name="Snyder D.J."/>
            <person name="Cooper V.S."/>
            <person name="Mustapha M."/>
        </authorList>
    </citation>
    <scope>NUCLEOTIDE SEQUENCE [LARGE SCALE GENOMIC DNA]</scope>
    <source>
        <strain evidence="3 7">BC00020</strain>
    </source>
</reference>
<dbReference type="EMBL" id="PVHK01000215">
    <property type="protein sequence ID" value="PRH39058.1"/>
    <property type="molecule type" value="Genomic_DNA"/>
</dbReference>
<protein>
    <recommendedName>
        <fullName evidence="8">Secreted protein</fullName>
    </recommendedName>
</protein>
<evidence type="ECO:0000313" key="7">
    <source>
        <dbReference type="Proteomes" id="UP000808215"/>
    </source>
</evidence>
<evidence type="ECO:0000256" key="1">
    <source>
        <dbReference type="SAM" id="MobiDB-lite"/>
    </source>
</evidence>
<evidence type="ECO:0000313" key="5">
    <source>
        <dbReference type="EMBL" id="PRH39058.1"/>
    </source>
</evidence>
<keyword evidence="7" id="KW-1185">Reference proteome</keyword>
<evidence type="ECO:0000313" key="3">
    <source>
        <dbReference type="EMBL" id="MBJ9686138.1"/>
    </source>
</evidence>